<feature type="domain" description="DUF4253" evidence="1">
    <location>
        <begin position="150"/>
        <end position="257"/>
    </location>
</feature>
<comment type="caution">
    <text evidence="2">The sequence shown here is derived from an EMBL/GenBank/DDBJ whole genome shotgun (WGS) entry which is preliminary data.</text>
</comment>
<dbReference type="Pfam" id="PF14062">
    <property type="entry name" value="DUF4253"/>
    <property type="match status" value="1"/>
</dbReference>
<sequence length="257" mass="29849">MEEKLIQQFIDYLDCYCEVLAPMQDDDEIKETYLQKLDEGRKEGFFPILVTPDEILWECLLMNSDPESECSEEVLHHDIIDAYRKKMLGFTLPDGGQCVDGMISERKEDAEEDGFDWEEEVMGEFAGGEPLHQFLSYWNYETRLTAPVILACIPVENPWEIYAYLPFGGWNECPDTLELMAVSKYWYETYGAVPAALSHDQLEFYTQETVEREAAKDLALEQYAFCPDRVDQCGEDCSIGELADCLSKSTIWYFWWD</sequence>
<evidence type="ECO:0000313" key="2">
    <source>
        <dbReference type="EMBL" id="RHJ88445.1"/>
    </source>
</evidence>
<gene>
    <name evidence="2" type="ORF">DW099_08660</name>
</gene>
<keyword evidence="3" id="KW-1185">Reference proteome</keyword>
<dbReference type="Proteomes" id="UP000284841">
    <property type="component" value="Unassembled WGS sequence"/>
</dbReference>
<proteinExistence type="predicted"/>
<dbReference type="OrthoDB" id="4827574at2"/>
<protein>
    <submittedName>
        <fullName evidence="2">DUF4253 domain-containing protein</fullName>
    </submittedName>
</protein>
<dbReference type="RefSeq" id="WP_118335114.1">
    <property type="nucleotide sequence ID" value="NZ_AP025567.1"/>
</dbReference>
<reference evidence="2 3" key="1">
    <citation type="submission" date="2018-08" db="EMBL/GenBank/DDBJ databases">
        <title>A genome reference for cultivated species of the human gut microbiota.</title>
        <authorList>
            <person name="Zou Y."/>
            <person name="Xue W."/>
            <person name="Luo G."/>
        </authorList>
    </citation>
    <scope>NUCLEOTIDE SEQUENCE [LARGE SCALE GENOMIC DNA]</scope>
    <source>
        <strain evidence="2 3">AM07-24</strain>
    </source>
</reference>
<evidence type="ECO:0000259" key="1">
    <source>
        <dbReference type="Pfam" id="PF14062"/>
    </source>
</evidence>
<dbReference type="STRING" id="1776384.GCA_900086585_04083"/>
<evidence type="ECO:0000313" key="3">
    <source>
        <dbReference type="Proteomes" id="UP000284841"/>
    </source>
</evidence>
<dbReference type="AlphaFoldDB" id="A0A415E4I3"/>
<accession>A0A415E4I3</accession>
<name>A0A415E4I3_9FIRM</name>
<dbReference type="InterPro" id="IPR025349">
    <property type="entry name" value="DUF4253"/>
</dbReference>
<organism evidence="2 3">
    <name type="scientific">Emergencia timonensis</name>
    <dbReference type="NCBI Taxonomy" id="1776384"/>
    <lineage>
        <taxon>Bacteria</taxon>
        <taxon>Bacillati</taxon>
        <taxon>Bacillota</taxon>
        <taxon>Clostridia</taxon>
        <taxon>Peptostreptococcales</taxon>
        <taxon>Anaerovoracaceae</taxon>
        <taxon>Emergencia</taxon>
    </lineage>
</organism>
<dbReference type="EMBL" id="QRMS01000002">
    <property type="protein sequence ID" value="RHJ88445.1"/>
    <property type="molecule type" value="Genomic_DNA"/>
</dbReference>